<dbReference type="EMBL" id="JACIDM010000001">
    <property type="protein sequence ID" value="MBB4081326.1"/>
    <property type="molecule type" value="Genomic_DNA"/>
</dbReference>
<dbReference type="Proteomes" id="UP000529946">
    <property type="component" value="Unassembled WGS sequence"/>
</dbReference>
<name>A0A7W6JA35_9CAUL</name>
<dbReference type="RefSeq" id="WP_183201882.1">
    <property type="nucleotide sequence ID" value="NZ_BAAAER010000002.1"/>
</dbReference>
<evidence type="ECO:0000313" key="3">
    <source>
        <dbReference type="Proteomes" id="UP000529946"/>
    </source>
</evidence>
<keyword evidence="3" id="KW-1185">Reference proteome</keyword>
<dbReference type="AlphaFoldDB" id="A0A7W6JA35"/>
<feature type="region of interest" description="Disordered" evidence="1">
    <location>
        <begin position="1"/>
        <end position="49"/>
    </location>
</feature>
<proteinExistence type="predicted"/>
<accession>A0A7W6JA35</accession>
<evidence type="ECO:0000313" key="2">
    <source>
        <dbReference type="EMBL" id="MBB4081326.1"/>
    </source>
</evidence>
<gene>
    <name evidence="2" type="ORF">GGR12_000165</name>
</gene>
<organism evidence="2 3">
    <name type="scientific">Brevundimonas lenta</name>
    <dbReference type="NCBI Taxonomy" id="424796"/>
    <lineage>
        <taxon>Bacteria</taxon>
        <taxon>Pseudomonadati</taxon>
        <taxon>Pseudomonadota</taxon>
        <taxon>Alphaproteobacteria</taxon>
        <taxon>Caulobacterales</taxon>
        <taxon>Caulobacteraceae</taxon>
        <taxon>Brevundimonas</taxon>
    </lineage>
</organism>
<protein>
    <submittedName>
        <fullName evidence="2">Membrane protein involved in colicin uptake</fullName>
    </submittedName>
</protein>
<evidence type="ECO:0000256" key="1">
    <source>
        <dbReference type="SAM" id="MobiDB-lite"/>
    </source>
</evidence>
<reference evidence="2 3" key="1">
    <citation type="submission" date="2020-08" db="EMBL/GenBank/DDBJ databases">
        <title>Genomic Encyclopedia of Type Strains, Phase IV (KMG-IV): sequencing the most valuable type-strain genomes for metagenomic binning, comparative biology and taxonomic classification.</title>
        <authorList>
            <person name="Goeker M."/>
        </authorList>
    </citation>
    <scope>NUCLEOTIDE SEQUENCE [LARGE SCALE GENOMIC DNA]</scope>
    <source>
        <strain evidence="2 3">DSM 23960</strain>
    </source>
</reference>
<sequence>MARKPNYSFERMERERADAKKAAEKAAAKAEKKAAAAARKEAGLPPLED</sequence>
<feature type="compositionally biased region" description="Basic and acidic residues" evidence="1">
    <location>
        <begin position="10"/>
        <end position="42"/>
    </location>
</feature>
<comment type="caution">
    <text evidence="2">The sequence shown here is derived from an EMBL/GenBank/DDBJ whole genome shotgun (WGS) entry which is preliminary data.</text>
</comment>